<sequence>MRWSRRRWLAVGAVVVVVVAALVVVWVVRDDERSRLDLALELAPESSQRFSWTDWSAVRDEVGADLSVDSSGEDVDAFLLDAYDRDLSSTTALDESAATTQDELGFSPATIDWELFAQGEDGALVAMGLPDGFDYDRLRDHLRDAGFDEPADDDGVWFAGADGLERLSGPVTPELGALAIDEDAGILYGSDDRGYLDERDDLARGDRDDPVARAAASLGTTPGAVVYTGDHACGELAMSQADPTERTRGAELIEQAGGVHPLTAFAMGAEPGGDVRVALVLDSDDQARADADSRSQLAAGPAPGQGGTFPERFELGKVTADGTVVTMELAPVDDSPVLSDLTTGPVLFAAC</sequence>
<reference evidence="3 4" key="1">
    <citation type="submission" date="2020-07" db="EMBL/GenBank/DDBJ databases">
        <title>Sequencing the genomes of 1000 actinobacteria strains.</title>
        <authorList>
            <person name="Klenk H.-P."/>
        </authorList>
    </citation>
    <scope>NUCLEOTIDE SEQUENCE [LARGE SCALE GENOMIC DNA]</scope>
    <source>
        <strain evidence="3 4">DSM 15131</strain>
    </source>
</reference>
<evidence type="ECO:0000313" key="3">
    <source>
        <dbReference type="EMBL" id="NYI44119.1"/>
    </source>
</evidence>
<comment type="caution">
    <text evidence="3">The sequence shown here is derived from an EMBL/GenBank/DDBJ whole genome shotgun (WGS) entry which is preliminary data.</text>
</comment>
<dbReference type="AlphaFoldDB" id="A0A7Y9ZEU0"/>
<proteinExistence type="predicted"/>
<keyword evidence="2" id="KW-0812">Transmembrane</keyword>
<gene>
    <name evidence="3" type="ORF">BJ993_001199</name>
</gene>
<evidence type="ECO:0000256" key="2">
    <source>
        <dbReference type="SAM" id="Phobius"/>
    </source>
</evidence>
<keyword evidence="2" id="KW-0472">Membrane</keyword>
<dbReference type="Proteomes" id="UP000562045">
    <property type="component" value="Unassembled WGS sequence"/>
</dbReference>
<protein>
    <submittedName>
        <fullName evidence="3">Uncharacterized protein</fullName>
    </submittedName>
</protein>
<organism evidence="3 4">
    <name type="scientific">Nocardioides aromaticivorans</name>
    <dbReference type="NCBI Taxonomy" id="200618"/>
    <lineage>
        <taxon>Bacteria</taxon>
        <taxon>Bacillati</taxon>
        <taxon>Actinomycetota</taxon>
        <taxon>Actinomycetes</taxon>
        <taxon>Propionibacteriales</taxon>
        <taxon>Nocardioidaceae</taxon>
        <taxon>Nocardioides</taxon>
    </lineage>
</organism>
<evidence type="ECO:0000313" key="4">
    <source>
        <dbReference type="Proteomes" id="UP000562045"/>
    </source>
</evidence>
<dbReference type="RefSeq" id="WP_179648070.1">
    <property type="nucleotide sequence ID" value="NZ_JACBZM010000001.1"/>
</dbReference>
<evidence type="ECO:0000256" key="1">
    <source>
        <dbReference type="SAM" id="MobiDB-lite"/>
    </source>
</evidence>
<name>A0A7Y9ZEU0_9ACTN</name>
<keyword evidence="2" id="KW-1133">Transmembrane helix</keyword>
<dbReference type="EMBL" id="JACBZM010000001">
    <property type="protein sequence ID" value="NYI44119.1"/>
    <property type="molecule type" value="Genomic_DNA"/>
</dbReference>
<feature type="region of interest" description="Disordered" evidence="1">
    <location>
        <begin position="287"/>
        <end position="310"/>
    </location>
</feature>
<feature type="transmembrane region" description="Helical" evidence="2">
    <location>
        <begin position="7"/>
        <end position="28"/>
    </location>
</feature>
<accession>A0A7Y9ZEU0</accession>